<dbReference type="NCBIfam" id="TIGR01383">
    <property type="entry name" value="not_thiJ"/>
    <property type="match status" value="1"/>
</dbReference>
<dbReference type="InterPro" id="IPR006287">
    <property type="entry name" value="DJ-1"/>
</dbReference>
<dbReference type="InterPro" id="IPR002818">
    <property type="entry name" value="DJ-1/PfpI"/>
</dbReference>
<evidence type="ECO:0000256" key="1">
    <source>
        <dbReference type="ARBA" id="ARBA00013134"/>
    </source>
</evidence>
<organism evidence="5">
    <name type="scientific">Rhodotorula toruloides</name>
    <name type="common">Yeast</name>
    <name type="synonym">Rhodosporidium toruloides</name>
    <dbReference type="NCBI Taxonomy" id="5286"/>
    <lineage>
        <taxon>Eukaryota</taxon>
        <taxon>Fungi</taxon>
        <taxon>Dikarya</taxon>
        <taxon>Basidiomycota</taxon>
        <taxon>Pucciniomycotina</taxon>
        <taxon>Microbotryomycetes</taxon>
        <taxon>Sporidiobolales</taxon>
        <taxon>Sporidiobolaceae</taxon>
        <taxon>Rhodotorula</taxon>
    </lineage>
</organism>
<dbReference type="EMBL" id="LK052938">
    <property type="protein sequence ID" value="CDR38356.1"/>
    <property type="molecule type" value="Genomic_DNA"/>
</dbReference>
<evidence type="ECO:0000259" key="4">
    <source>
        <dbReference type="Pfam" id="PF01965"/>
    </source>
</evidence>
<dbReference type="GO" id="GO:0005739">
    <property type="term" value="C:mitochondrion"/>
    <property type="evidence" value="ECO:0007669"/>
    <property type="project" value="TreeGrafter"/>
</dbReference>
<evidence type="ECO:0000256" key="3">
    <source>
        <dbReference type="SAM" id="MobiDB-lite"/>
    </source>
</evidence>
<dbReference type="PANTHER" id="PTHR48094">
    <property type="entry name" value="PROTEIN/NUCLEIC ACID DEGLYCASE DJ-1-RELATED"/>
    <property type="match status" value="1"/>
</dbReference>
<evidence type="ECO:0000313" key="5">
    <source>
        <dbReference type="EMBL" id="CDR38356.1"/>
    </source>
</evidence>
<dbReference type="Gene3D" id="3.40.50.880">
    <property type="match status" value="1"/>
</dbReference>
<name>A0A061AL91_RHOTO</name>
<dbReference type="InterPro" id="IPR050325">
    <property type="entry name" value="Prot/Nucl_acid_deglycase"/>
</dbReference>
<dbReference type="AlphaFoldDB" id="A0A061AL91"/>
<dbReference type="GO" id="GO:1903189">
    <property type="term" value="P:glyoxal metabolic process"/>
    <property type="evidence" value="ECO:0007669"/>
    <property type="project" value="TreeGrafter"/>
</dbReference>
<comment type="catalytic activity">
    <reaction evidence="2">
        <text>methylglyoxal + H2O = (R)-lactate + H(+)</text>
        <dbReference type="Rhea" id="RHEA:27754"/>
        <dbReference type="ChEBI" id="CHEBI:15377"/>
        <dbReference type="ChEBI" id="CHEBI:15378"/>
        <dbReference type="ChEBI" id="CHEBI:16004"/>
        <dbReference type="ChEBI" id="CHEBI:17158"/>
        <dbReference type="EC" id="4.2.1.130"/>
    </reaction>
</comment>
<feature type="region of interest" description="Disordered" evidence="3">
    <location>
        <begin position="1"/>
        <end position="223"/>
    </location>
</feature>
<dbReference type="GO" id="GO:0019172">
    <property type="term" value="F:glyoxalase III activity"/>
    <property type="evidence" value="ECO:0007669"/>
    <property type="project" value="UniProtKB-EC"/>
</dbReference>
<dbReference type="OrthoDB" id="543156at2759"/>
<feature type="compositionally biased region" description="Pro residues" evidence="3">
    <location>
        <begin position="70"/>
        <end position="81"/>
    </location>
</feature>
<dbReference type="GO" id="GO:0006979">
    <property type="term" value="P:response to oxidative stress"/>
    <property type="evidence" value="ECO:0007669"/>
    <property type="project" value="TreeGrafter"/>
</dbReference>
<dbReference type="SUPFAM" id="SSF52317">
    <property type="entry name" value="Class I glutamine amidotransferase-like"/>
    <property type="match status" value="1"/>
</dbReference>
<proteinExistence type="predicted"/>
<dbReference type="InterPro" id="IPR029062">
    <property type="entry name" value="Class_I_gatase-like"/>
</dbReference>
<dbReference type="Pfam" id="PF01965">
    <property type="entry name" value="DJ-1_PfpI"/>
    <property type="match status" value="1"/>
</dbReference>
<dbReference type="EC" id="4.2.1.130" evidence="1"/>
<protein>
    <recommendedName>
        <fullName evidence="1">D-lactate dehydratase</fullName>
        <ecNumber evidence="1">4.2.1.130</ecNumber>
    </recommendedName>
</protein>
<feature type="domain" description="DJ-1/PfpI" evidence="4">
    <location>
        <begin position="272"/>
        <end position="445"/>
    </location>
</feature>
<sequence>MTSPKQEGAFKRLVRSLSRSSPRSERPQPQQRSSSRGKRLDDIAKYAPANNGVAIPNALPSPQGVSYSTSPPPDSYFPRPPSEVLNDSEANGRERHPDSIGARAFDVGESTKGMAAPGVTFAPAAPGTATKVRPDSELDGWRPPPPRRTTSQRVRRQPSSGGGKGEANGAGGGLSRHRSGDRKKGESISAAAEIDGVPVPTLPATPGVESNGVGEQVKVGDRTLDAGERRGVTLEDRPLSRNASQGLKRTASQWKKAAQKAFEPLPKEEGEKRVIVLVADGTEEIEVMTAYDVFVRASLNPVLVSVSPQFSPSNSLPHITLSRGARILADTQFETLKEEHWDLFDAVVVPGGAKGAERLSKEKRVQELLWRFWSEQKLVGCICAGSLAALSSQIGLGGALTSHPSVRSQLEKHYDYSDDRVVVAGNLVTSRGPGTALEWALQLVEMLSGRKKRDEVEGPMMV</sequence>
<feature type="compositionally biased region" description="Low complexity" evidence="3">
    <location>
        <begin position="15"/>
        <end position="34"/>
    </location>
</feature>
<evidence type="ECO:0000256" key="2">
    <source>
        <dbReference type="ARBA" id="ARBA00048082"/>
    </source>
</evidence>
<dbReference type="PANTHER" id="PTHR48094:SF12">
    <property type="entry name" value="PARKINSON DISEASE PROTEIN 7 HOMOLOG"/>
    <property type="match status" value="1"/>
</dbReference>
<dbReference type="CDD" id="cd03135">
    <property type="entry name" value="GATase1_DJ-1"/>
    <property type="match status" value="1"/>
</dbReference>
<dbReference type="GO" id="GO:0005634">
    <property type="term" value="C:nucleus"/>
    <property type="evidence" value="ECO:0007669"/>
    <property type="project" value="TreeGrafter"/>
</dbReference>
<reference evidence="5" key="1">
    <citation type="journal article" date="2014" name="Genome Announc.">
        <title>Draft genome sequence of Rhodosporidium toruloides CECT1137, an oleaginous yeast of biotechnological interest.</title>
        <authorList>
            <person name="Morin N."/>
            <person name="Calcas X."/>
            <person name="Devillers H."/>
            <person name="Durrens P."/>
            <person name="Sherman D.J."/>
            <person name="Nicaud J.-M."/>
            <person name="Neuveglise C."/>
        </authorList>
    </citation>
    <scope>NUCLEOTIDE SEQUENCE</scope>
    <source>
        <strain evidence="5">CECT1137</strain>
    </source>
</reference>
<accession>A0A061AL91</accession>
<gene>
    <name evidence="5" type="ORF">RHTO0S_03e08614g</name>
</gene>
<feature type="compositionally biased region" description="Gly residues" evidence="3">
    <location>
        <begin position="160"/>
        <end position="174"/>
    </location>
</feature>